<name>A0ABQ5JU70_9EUKA</name>
<dbReference type="InterPro" id="IPR015943">
    <property type="entry name" value="WD40/YVTN_repeat-like_dom_sf"/>
</dbReference>
<accession>A0ABQ5JU70</accession>
<dbReference type="SUPFAM" id="SSF50978">
    <property type="entry name" value="WD40 repeat-like"/>
    <property type="match status" value="1"/>
</dbReference>
<organism evidence="2 3">
    <name type="scientific">Aduncisulcus paluster</name>
    <dbReference type="NCBI Taxonomy" id="2918883"/>
    <lineage>
        <taxon>Eukaryota</taxon>
        <taxon>Metamonada</taxon>
        <taxon>Carpediemonas-like organisms</taxon>
        <taxon>Aduncisulcus</taxon>
    </lineage>
</organism>
<evidence type="ECO:0000313" key="2">
    <source>
        <dbReference type="EMBL" id="GKT13134.1"/>
    </source>
</evidence>
<protein>
    <recommendedName>
        <fullName evidence="4">BEACH-type PH domain-containing protein</fullName>
    </recommendedName>
</protein>
<dbReference type="EMBL" id="BQXS01011479">
    <property type="protein sequence ID" value="GKT13134.1"/>
    <property type="molecule type" value="Genomic_DNA"/>
</dbReference>
<gene>
    <name evidence="2" type="ORF">ADUPG1_010204</name>
</gene>
<evidence type="ECO:0008006" key="4">
    <source>
        <dbReference type="Google" id="ProtNLM"/>
    </source>
</evidence>
<proteinExistence type="predicted"/>
<sequence length="1160" mass="131282">MSSKRQSKLKVPLSNIPSVSKELKGVREDLVTLPLSLVIKNYQQEEEIEKRRKKIIQTTNQQFLHQETDDEAKEEFSLFSPRTQLPRHYSTQPKLAKVEVASVIEMPRMKSIEIVEWIIQRGTHLPIQAQRNLAIWLLQHRKIDIVTHRYGFEEIIRKVWLGIQWNKEDLDETIHLPSSPVIKHQSTGRLRRARYDSVIHQVEKELELLQFRKTHMMEWIKKIEAEINQAATTKTEAEEICSSLALFAVTEEALAREIDIQNAKLTSRQSSSRTKGIIAPSKTYRYSTSPLISYSGFGMIYLAKGEDLRNCSFSFYSPLSQSIFVKMRLVNVLSLAKIDLFYHSLVMAYLTQYIGMIPSVFHKKDPDIVKQKAIYDRMRLETSYQAKHALRYLLQEEERDGDRRPLERRASTSPILERRITVVSQEDKESKKEDIDVEAASQDVDSTLVKSEGEKKEEKEESKKGEEEEVKEEKEEEVKEEDNPTKVATNHIIPDDQSSPDEAVKVVPISIVTSTISHGGKRRSAPIASSDTHHSEHDSPSTKASLEMEKESLFTEKLDDGFREEGDYRPHSLLHIDHDPKRQTTINRPMEMVFGSSGSYFLSRLPLSSLSRSYHPLIMPVLPGKSLRTLSILDRLYAYPQPWRMWNNTVEEALLHCEMAEWLSPGISKRIMSRILFNHPGVNCLLRIPSERYGDWRRMNMISACSDGNLRFLHETKRGEFLIKSIPISEKTITSVAYSHALDPSILMNTKLNIRKDMFLHPNIVYPRFSTDVANIIASTDLGLVVSGDATGTIKFFGKSSSTLHRDELDEYYCKENTSMDTIRAGEMVVGGSDCQWEPESSMDETIEKKETVDSAIHSGEPASATATPSLLRSPMSLRTESADRGDSLSMSVFPREDSLGNGVRRVSGDIGRDSLSISRSVSTFLDQNEEAYAASLCKWRDLGLSLIVDSPIKELLVDRTKLITICDNIHVYSFLHGANVITIEDQRPATCGALDGCLLATGVGCSQASIRMWDLSMGKPLFAMGDFLGILSLDLDKDMNKILVGCGDGSWGYDGRIVWMDLRTEKPVINITSKNSPSRLGGVYKVYHDGYKIISGHGNGKSRIFDVRNTAKCLAEICHHHESRRKSIVSGIINAGKRLFIGASSRTHSLVEYSIDFGL</sequence>
<dbReference type="Proteomes" id="UP001057375">
    <property type="component" value="Unassembled WGS sequence"/>
</dbReference>
<feature type="region of interest" description="Disordered" evidence="1">
    <location>
        <begin position="516"/>
        <end position="546"/>
    </location>
</feature>
<evidence type="ECO:0000313" key="3">
    <source>
        <dbReference type="Proteomes" id="UP001057375"/>
    </source>
</evidence>
<feature type="region of interest" description="Disordered" evidence="1">
    <location>
        <begin position="427"/>
        <end position="501"/>
    </location>
</feature>
<reference evidence="2" key="1">
    <citation type="submission" date="2022-03" db="EMBL/GenBank/DDBJ databases">
        <title>Draft genome sequence of Aduncisulcus paluster, a free-living microaerophilic Fornicata.</title>
        <authorList>
            <person name="Yuyama I."/>
            <person name="Kume K."/>
            <person name="Tamura T."/>
            <person name="Inagaki Y."/>
            <person name="Hashimoto T."/>
        </authorList>
    </citation>
    <scope>NUCLEOTIDE SEQUENCE</scope>
    <source>
        <strain evidence="2">NY0171</strain>
    </source>
</reference>
<comment type="caution">
    <text evidence="2">The sequence shown here is derived from an EMBL/GenBank/DDBJ whole genome shotgun (WGS) entry which is preliminary data.</text>
</comment>
<feature type="compositionally biased region" description="Basic and acidic residues" evidence="1">
    <location>
        <begin position="451"/>
        <end position="484"/>
    </location>
</feature>
<feature type="compositionally biased region" description="Basic and acidic residues" evidence="1">
    <location>
        <begin position="531"/>
        <end position="546"/>
    </location>
</feature>
<keyword evidence="3" id="KW-1185">Reference proteome</keyword>
<dbReference type="Gene3D" id="2.130.10.10">
    <property type="entry name" value="YVTN repeat-like/Quinoprotein amine dehydrogenase"/>
    <property type="match status" value="1"/>
</dbReference>
<dbReference type="InterPro" id="IPR036322">
    <property type="entry name" value="WD40_repeat_dom_sf"/>
</dbReference>
<evidence type="ECO:0000256" key="1">
    <source>
        <dbReference type="SAM" id="MobiDB-lite"/>
    </source>
</evidence>